<gene>
    <name evidence="2" type="ORF">SAMN05216313_102306</name>
</gene>
<dbReference type="RefSeq" id="WP_092360894.1">
    <property type="nucleotide sequence ID" value="NZ_DAINWJ010000004.1"/>
</dbReference>
<dbReference type="SUPFAM" id="SSF48452">
    <property type="entry name" value="TPR-like"/>
    <property type="match status" value="1"/>
</dbReference>
<protein>
    <submittedName>
        <fullName evidence="2">Uncharacterized protein</fullName>
    </submittedName>
</protein>
<name>A0A1I0C5P5_9FIRM</name>
<evidence type="ECO:0000256" key="1">
    <source>
        <dbReference type="PROSITE-ProRule" id="PRU00339"/>
    </source>
</evidence>
<dbReference type="PROSITE" id="PS50005">
    <property type="entry name" value="TPR"/>
    <property type="match status" value="1"/>
</dbReference>
<keyword evidence="3" id="KW-1185">Reference proteome</keyword>
<dbReference type="Proteomes" id="UP000198508">
    <property type="component" value="Unassembled WGS sequence"/>
</dbReference>
<dbReference type="STRING" id="460384.SAMN05216313_102306"/>
<feature type="repeat" description="TPR" evidence="1">
    <location>
        <begin position="153"/>
        <end position="186"/>
    </location>
</feature>
<dbReference type="InterPro" id="IPR019734">
    <property type="entry name" value="TPR_rpt"/>
</dbReference>
<sequence>MSLLLCRYEPVKHPYYIEILGIHIHSSQELCYVIYNHPLLVMEDFVDESLLVFIREELDMAYLADKLKVLMDGKSKSDDLLFLILSECDYYTDQEQSRFRQTVTGLRKLHPAQYAKARADDLFHKKQYGKAAQRYERLLEYPKDKVVDDGFLAGIYHNLGASYAQMFQFDRAFKALDKSYNMNKDMGTLKQIYYLTVFEPALPIGERYHALFTRELIEEWEKELETARQSALVNEDVVRLRELFKKDPVKRAEGSAKMIQQWKQEYRVMI</sequence>
<accession>A0A1I0C5P5</accession>
<evidence type="ECO:0000313" key="3">
    <source>
        <dbReference type="Proteomes" id="UP000198508"/>
    </source>
</evidence>
<organism evidence="2 3">
    <name type="scientific">Enterocloster lavalensis</name>
    <dbReference type="NCBI Taxonomy" id="460384"/>
    <lineage>
        <taxon>Bacteria</taxon>
        <taxon>Bacillati</taxon>
        <taxon>Bacillota</taxon>
        <taxon>Clostridia</taxon>
        <taxon>Lachnospirales</taxon>
        <taxon>Lachnospiraceae</taxon>
        <taxon>Enterocloster</taxon>
    </lineage>
</organism>
<keyword evidence="1" id="KW-0802">TPR repeat</keyword>
<evidence type="ECO:0000313" key="2">
    <source>
        <dbReference type="EMBL" id="SET14638.1"/>
    </source>
</evidence>
<dbReference type="AlphaFoldDB" id="A0A1I0C5P5"/>
<proteinExistence type="predicted"/>
<dbReference type="InterPro" id="IPR011990">
    <property type="entry name" value="TPR-like_helical_dom_sf"/>
</dbReference>
<dbReference type="EMBL" id="FOIM01000002">
    <property type="protein sequence ID" value="SET14638.1"/>
    <property type="molecule type" value="Genomic_DNA"/>
</dbReference>
<dbReference type="Gene3D" id="1.25.40.10">
    <property type="entry name" value="Tetratricopeptide repeat domain"/>
    <property type="match status" value="1"/>
</dbReference>
<reference evidence="3" key="1">
    <citation type="submission" date="2016-10" db="EMBL/GenBank/DDBJ databases">
        <authorList>
            <person name="Varghese N."/>
            <person name="Submissions S."/>
        </authorList>
    </citation>
    <scope>NUCLEOTIDE SEQUENCE [LARGE SCALE GENOMIC DNA]</scope>
    <source>
        <strain evidence="3">NLAE-zl-G277</strain>
    </source>
</reference>